<evidence type="ECO:0000313" key="6">
    <source>
        <dbReference type="Proteomes" id="UP001500449"/>
    </source>
</evidence>
<protein>
    <submittedName>
        <fullName evidence="5">ABC transporter ATP-binding protein</fullName>
    </submittedName>
</protein>
<dbReference type="SMART" id="SM00382">
    <property type="entry name" value="AAA"/>
    <property type="match status" value="1"/>
</dbReference>
<dbReference type="CDD" id="cd03219">
    <property type="entry name" value="ABC_Mj1267_LivG_branched"/>
    <property type="match status" value="1"/>
</dbReference>
<dbReference type="PANTHER" id="PTHR45772">
    <property type="entry name" value="CONSERVED COMPONENT OF ABC TRANSPORTER FOR NATURAL AMINO ACIDS-RELATED"/>
    <property type="match status" value="1"/>
</dbReference>
<dbReference type="EMBL" id="BAAAQK010000023">
    <property type="protein sequence ID" value="GAA1868743.1"/>
    <property type="molecule type" value="Genomic_DNA"/>
</dbReference>
<sequence>MSVDQVPVQAPAETAVPVLRVDDLAVHYGGIKAVDGVSFEVAPGELVGLIGPNGSGKSTLLAAVSRLTTLTRGALWLDGGRYESVQPCGPARLGIGRTFQTVRVLEEQTVRQNIQLGADLGARKAAPTTSSPLRLFGGLRRKGGSDTVDEVLERTGLQDVASVLVDELPYGLRRRVEIARALATRPRLLLLDEPLAGMTSEERADVAALVRQLHGEGLAQILVEHDVDFIVKTCPRLIALDQGKVIAEGAPADVVADDRVRTAYLGVDDDDAA</sequence>
<dbReference type="Gene3D" id="3.40.50.300">
    <property type="entry name" value="P-loop containing nucleotide triphosphate hydrolases"/>
    <property type="match status" value="1"/>
</dbReference>
<dbReference type="RefSeq" id="WP_344423658.1">
    <property type="nucleotide sequence ID" value="NZ_BAAAQK010000023.1"/>
</dbReference>
<keyword evidence="6" id="KW-1185">Reference proteome</keyword>
<evidence type="ECO:0000256" key="1">
    <source>
        <dbReference type="ARBA" id="ARBA00022448"/>
    </source>
</evidence>
<evidence type="ECO:0000256" key="3">
    <source>
        <dbReference type="ARBA" id="ARBA00022840"/>
    </source>
</evidence>
<reference evidence="5 6" key="1">
    <citation type="journal article" date="2019" name="Int. J. Syst. Evol. Microbiol.">
        <title>The Global Catalogue of Microorganisms (GCM) 10K type strain sequencing project: providing services to taxonomists for standard genome sequencing and annotation.</title>
        <authorList>
            <consortium name="The Broad Institute Genomics Platform"/>
            <consortium name="The Broad Institute Genome Sequencing Center for Infectious Disease"/>
            <person name="Wu L."/>
            <person name="Ma J."/>
        </authorList>
    </citation>
    <scope>NUCLEOTIDE SEQUENCE [LARGE SCALE GENOMIC DNA]</scope>
    <source>
        <strain evidence="5 6">JCM 16009</strain>
    </source>
</reference>
<comment type="caution">
    <text evidence="5">The sequence shown here is derived from an EMBL/GenBank/DDBJ whole genome shotgun (WGS) entry which is preliminary data.</text>
</comment>
<dbReference type="InterPro" id="IPR027417">
    <property type="entry name" value="P-loop_NTPase"/>
</dbReference>
<organism evidence="5 6">
    <name type="scientific">Pseudonocardia ailaonensis</name>
    <dbReference type="NCBI Taxonomy" id="367279"/>
    <lineage>
        <taxon>Bacteria</taxon>
        <taxon>Bacillati</taxon>
        <taxon>Actinomycetota</taxon>
        <taxon>Actinomycetes</taxon>
        <taxon>Pseudonocardiales</taxon>
        <taxon>Pseudonocardiaceae</taxon>
        <taxon>Pseudonocardia</taxon>
    </lineage>
</organism>
<dbReference type="InterPro" id="IPR051120">
    <property type="entry name" value="ABC_AA/LPS_Transport"/>
</dbReference>
<keyword evidence="1" id="KW-0813">Transport</keyword>
<dbReference type="PROSITE" id="PS50893">
    <property type="entry name" value="ABC_TRANSPORTER_2"/>
    <property type="match status" value="1"/>
</dbReference>
<accession>A0ABN2NGV1</accession>
<feature type="domain" description="ABC transporter" evidence="4">
    <location>
        <begin position="19"/>
        <end position="267"/>
    </location>
</feature>
<evidence type="ECO:0000313" key="5">
    <source>
        <dbReference type="EMBL" id="GAA1868743.1"/>
    </source>
</evidence>
<dbReference type="Pfam" id="PF00005">
    <property type="entry name" value="ABC_tran"/>
    <property type="match status" value="1"/>
</dbReference>
<evidence type="ECO:0000259" key="4">
    <source>
        <dbReference type="PROSITE" id="PS50893"/>
    </source>
</evidence>
<dbReference type="InterPro" id="IPR003439">
    <property type="entry name" value="ABC_transporter-like_ATP-bd"/>
</dbReference>
<name>A0ABN2NGV1_9PSEU</name>
<proteinExistence type="predicted"/>
<dbReference type="SUPFAM" id="SSF52540">
    <property type="entry name" value="P-loop containing nucleoside triphosphate hydrolases"/>
    <property type="match status" value="1"/>
</dbReference>
<dbReference type="Proteomes" id="UP001500449">
    <property type="component" value="Unassembled WGS sequence"/>
</dbReference>
<dbReference type="InterPro" id="IPR003593">
    <property type="entry name" value="AAA+_ATPase"/>
</dbReference>
<dbReference type="InterPro" id="IPR032823">
    <property type="entry name" value="BCA_ABC_TP_C"/>
</dbReference>
<dbReference type="Pfam" id="PF12399">
    <property type="entry name" value="BCA_ABC_TP_C"/>
    <property type="match status" value="1"/>
</dbReference>
<evidence type="ECO:0000256" key="2">
    <source>
        <dbReference type="ARBA" id="ARBA00022741"/>
    </source>
</evidence>
<dbReference type="PANTHER" id="PTHR45772:SF1">
    <property type="entry name" value="ABC TRANSPORTER ATP-BINDING PROTEIN"/>
    <property type="match status" value="1"/>
</dbReference>
<keyword evidence="2" id="KW-0547">Nucleotide-binding</keyword>
<gene>
    <name evidence="5" type="ORF">GCM10009836_56570</name>
</gene>
<keyword evidence="3 5" id="KW-0067">ATP-binding</keyword>
<dbReference type="GO" id="GO:0005524">
    <property type="term" value="F:ATP binding"/>
    <property type="evidence" value="ECO:0007669"/>
    <property type="project" value="UniProtKB-KW"/>
</dbReference>